<evidence type="ECO:0000313" key="1">
    <source>
        <dbReference type="Proteomes" id="UP000887575"/>
    </source>
</evidence>
<keyword evidence="1" id="KW-1185">Reference proteome</keyword>
<accession>A0AAF3F500</accession>
<dbReference type="Proteomes" id="UP000887575">
    <property type="component" value="Unassembled WGS sequence"/>
</dbReference>
<proteinExistence type="predicted"/>
<evidence type="ECO:0000313" key="2">
    <source>
        <dbReference type="WBParaSite" id="MBELARI_LOCUS21580"/>
    </source>
</evidence>
<organism evidence="1 2">
    <name type="scientific">Mesorhabditis belari</name>
    <dbReference type="NCBI Taxonomy" id="2138241"/>
    <lineage>
        <taxon>Eukaryota</taxon>
        <taxon>Metazoa</taxon>
        <taxon>Ecdysozoa</taxon>
        <taxon>Nematoda</taxon>
        <taxon>Chromadorea</taxon>
        <taxon>Rhabditida</taxon>
        <taxon>Rhabditina</taxon>
        <taxon>Rhabditomorpha</taxon>
        <taxon>Rhabditoidea</taxon>
        <taxon>Rhabditidae</taxon>
        <taxon>Mesorhabditinae</taxon>
        <taxon>Mesorhabditis</taxon>
    </lineage>
</organism>
<dbReference type="AlphaFoldDB" id="A0AAF3F500"/>
<reference evidence="2" key="1">
    <citation type="submission" date="2024-02" db="UniProtKB">
        <authorList>
            <consortium name="WormBaseParasite"/>
        </authorList>
    </citation>
    <scope>IDENTIFICATION</scope>
</reference>
<sequence length="681" mass="77755">MRHRRRGRRGPNGYGFPTFEGFSRMLATSGEEWTTNCARTSNRFELAFQHHFTQIKSSYSKRVAHQYVVQQASTEADSLRTATCPIGTNFEESLSHGSERSIRITNDQLESFQIRTAFPNTTVTETCEKIENSRGGPTESHSITLSCFDDLSEDDGWNDIRQQKCQETLRKEATTPAYLEDVSEDDGWNDVRQKKREELHNAYEQQKKSIANTPKLPSVNEYQELNSQKLADGKALMDSSRQSLNSINSLSSLVNAGGDCRSFDMAQYFLRYPTDEWQNEELSVEMPSCEEVAQSMPSVGNTRKQNQVKVEEVYLDSDDDADNAELFVCMFSKAQPTLVHKSSEDLLKGPTHVHKSWKYGILLNCFEVVGTNDLEFEILNFDSKAVTQGKIGRAGYENLPNAVGQRIRWRDGLIGGFQMEDATSMAVLQADHRLRVNGFMRVSYIGLSSYVSKEFWQRYRRVNVRNSPLSWPIWTSEYGFFKVPFSRITTSARSDVGTLKPCVITLAVDTRSLKNDALAFKIIEATFLEFFEQCFVLDGLTRFDDLTLNTLMVQSDGTRTYIFESPIFPNVTFQALEDRCEPEIEDYCKAVITDPKQLEGQKKQQFQGVFYRNPLRENVFCALVVGRRRWMGDKTEGRLASFTSASSLELIRRRARGGESQLTHEQLRAHVDAQLIMIPRR</sequence>
<name>A0AAF3F500_9BILA</name>
<protein>
    <submittedName>
        <fullName evidence="2">Uncharacterized protein</fullName>
    </submittedName>
</protein>
<dbReference type="WBParaSite" id="MBELARI_LOCUS21580">
    <property type="protein sequence ID" value="MBELARI_LOCUS21580"/>
    <property type="gene ID" value="MBELARI_LOCUS21580"/>
</dbReference>